<dbReference type="Proteomes" id="UP000294599">
    <property type="component" value="Unassembled WGS sequence"/>
</dbReference>
<dbReference type="PANTHER" id="PTHR30289:SF1">
    <property type="entry name" value="PEBP (PHOSPHATIDYLETHANOLAMINE-BINDING PROTEIN) FAMILY PROTEIN"/>
    <property type="match status" value="1"/>
</dbReference>
<dbReference type="NCBIfam" id="TIGR00481">
    <property type="entry name" value="YbhB/YbcL family Raf kinase inhibitor-like protein"/>
    <property type="match status" value="1"/>
</dbReference>
<evidence type="ECO:0000313" key="2">
    <source>
        <dbReference type="Proteomes" id="UP000294599"/>
    </source>
</evidence>
<protein>
    <recommendedName>
        <fullName evidence="3">PBP family phospholipid-binding protein</fullName>
    </recommendedName>
</protein>
<gene>
    <name evidence="1" type="ORF">EDC25_10665</name>
</gene>
<keyword evidence="2" id="KW-1185">Reference proteome</keyword>
<dbReference type="RefSeq" id="WP_123522005.1">
    <property type="nucleotide sequence ID" value="NZ_JBHLWF010000031.1"/>
</dbReference>
<dbReference type="Pfam" id="PF01161">
    <property type="entry name" value="PBP"/>
    <property type="match status" value="1"/>
</dbReference>
<dbReference type="InterPro" id="IPR005247">
    <property type="entry name" value="YbhB_YbcL/LppC-like"/>
</dbReference>
<dbReference type="AlphaFoldDB" id="A0A4S3KXC1"/>
<name>A0A4S3KXC1_9GAMM</name>
<dbReference type="OrthoDB" id="9797506at2"/>
<comment type="caution">
    <text evidence="1">The sequence shown here is derived from an EMBL/GenBank/DDBJ whole genome shotgun (WGS) entry which is preliminary data.</text>
</comment>
<dbReference type="EMBL" id="SMAF01000006">
    <property type="protein sequence ID" value="TCS99227.1"/>
    <property type="molecule type" value="Genomic_DNA"/>
</dbReference>
<accession>A0A4S3KXC1</accession>
<organism evidence="1 2">
    <name type="scientific">Pseudofulvimonas gallinarii</name>
    <dbReference type="NCBI Taxonomy" id="634155"/>
    <lineage>
        <taxon>Bacteria</taxon>
        <taxon>Pseudomonadati</taxon>
        <taxon>Pseudomonadota</taxon>
        <taxon>Gammaproteobacteria</taxon>
        <taxon>Lysobacterales</taxon>
        <taxon>Rhodanobacteraceae</taxon>
        <taxon>Pseudofulvimonas</taxon>
    </lineage>
</organism>
<sequence length="208" mass="22203">MQLTSNSFADGAAIPAEFAFGQPGPDSPCILAGNRNPHLAWSQVPEGARSFALTCLDPDVPTVPDTVNRADCVVPADQPRGQFVHWLLANLPASQRSIEAGAFSAGVTARGKRDAAPAAGGLQGINDYTGWFAADADMAGDYLGYDGPCPPWNDERLHHYHFRLFALDVETLELPVNYTLADLNAAMEGHVLAEAELVGTYTLNPALR</sequence>
<dbReference type="InterPro" id="IPR036610">
    <property type="entry name" value="PEBP-like_sf"/>
</dbReference>
<dbReference type="PANTHER" id="PTHR30289">
    <property type="entry name" value="UNCHARACTERIZED PROTEIN YBCL-RELATED"/>
    <property type="match status" value="1"/>
</dbReference>
<dbReference type="CDD" id="cd00865">
    <property type="entry name" value="PEBP_bact_arch"/>
    <property type="match status" value="1"/>
</dbReference>
<reference evidence="1 2" key="1">
    <citation type="submission" date="2019-03" db="EMBL/GenBank/DDBJ databases">
        <title>Genomic Encyclopedia of Type Strains, Phase IV (KMG-IV): sequencing the most valuable type-strain genomes for metagenomic binning, comparative biology and taxonomic classification.</title>
        <authorList>
            <person name="Goeker M."/>
        </authorList>
    </citation>
    <scope>NUCLEOTIDE SEQUENCE [LARGE SCALE GENOMIC DNA]</scope>
    <source>
        <strain evidence="1 2">DSM 21944</strain>
    </source>
</reference>
<proteinExistence type="predicted"/>
<evidence type="ECO:0000313" key="1">
    <source>
        <dbReference type="EMBL" id="TCS99227.1"/>
    </source>
</evidence>
<dbReference type="Gene3D" id="3.90.280.10">
    <property type="entry name" value="PEBP-like"/>
    <property type="match status" value="1"/>
</dbReference>
<dbReference type="SUPFAM" id="SSF49777">
    <property type="entry name" value="PEBP-like"/>
    <property type="match status" value="1"/>
</dbReference>
<dbReference type="InterPro" id="IPR008914">
    <property type="entry name" value="PEBP"/>
</dbReference>
<evidence type="ECO:0008006" key="3">
    <source>
        <dbReference type="Google" id="ProtNLM"/>
    </source>
</evidence>